<dbReference type="PANTHER" id="PTHR43213">
    <property type="entry name" value="BIFUNCTIONAL DTTP/UTP PYROPHOSPHATASE/METHYLTRANSFERASE PROTEIN-RELATED"/>
    <property type="match status" value="1"/>
</dbReference>
<comment type="subcellular location">
    <subcellularLocation>
        <location evidence="1 9">Cytoplasm</location>
    </subcellularLocation>
</comment>
<feature type="site" description="Important for substrate specificity" evidence="9">
    <location>
        <position position="11"/>
    </location>
</feature>
<dbReference type="HAMAP" id="MF_00528">
    <property type="entry name" value="Maf"/>
    <property type="match status" value="1"/>
</dbReference>
<dbReference type="Gene3D" id="3.90.950.10">
    <property type="match status" value="1"/>
</dbReference>
<keyword evidence="3 9" id="KW-0378">Hydrolase</keyword>
<evidence type="ECO:0000256" key="2">
    <source>
        <dbReference type="ARBA" id="ARBA00022490"/>
    </source>
</evidence>
<evidence type="ECO:0000256" key="6">
    <source>
        <dbReference type="ARBA" id="ARBA00053369"/>
    </source>
</evidence>
<proteinExistence type="inferred from homology"/>
<dbReference type="SUPFAM" id="SSF52972">
    <property type="entry name" value="ITPase-like"/>
    <property type="match status" value="1"/>
</dbReference>
<evidence type="ECO:0000313" key="11">
    <source>
        <dbReference type="Proteomes" id="UP000254575"/>
    </source>
</evidence>
<evidence type="ECO:0000256" key="8">
    <source>
        <dbReference type="ARBA" id="ARBA00068163"/>
    </source>
</evidence>
<comment type="caution">
    <text evidence="9">Lacks conserved residue(s) required for the propagation of feature annotation.</text>
</comment>
<dbReference type="GO" id="GO:0047429">
    <property type="term" value="F:nucleoside triphosphate diphosphatase activity"/>
    <property type="evidence" value="ECO:0007669"/>
    <property type="project" value="InterPro"/>
</dbReference>
<dbReference type="RefSeq" id="WP_115219343.1">
    <property type="nucleotide sequence ID" value="NZ_UHIA01000004.1"/>
</dbReference>
<dbReference type="EMBL" id="UHIA01000004">
    <property type="protein sequence ID" value="SUO98526.1"/>
    <property type="molecule type" value="Genomic_DNA"/>
</dbReference>
<protein>
    <recommendedName>
        <fullName evidence="8 9">7-methyl-GTP pyrophosphatase</fullName>
        <shortName evidence="9">m(7)GTP pyrophosphatase</shortName>
        <ecNumber evidence="9">3.6.1.-</ecNumber>
    </recommendedName>
</protein>
<dbReference type="PIRSF" id="PIRSF006305">
    <property type="entry name" value="Maf"/>
    <property type="match status" value="1"/>
</dbReference>
<dbReference type="GO" id="GO:0005737">
    <property type="term" value="C:cytoplasm"/>
    <property type="evidence" value="ECO:0007669"/>
    <property type="project" value="UniProtKB-SubCell"/>
</dbReference>
<dbReference type="InterPro" id="IPR029001">
    <property type="entry name" value="ITPase-like_fam"/>
</dbReference>
<dbReference type="NCBIfam" id="TIGR00172">
    <property type="entry name" value="maf"/>
    <property type="match status" value="1"/>
</dbReference>
<dbReference type="OrthoDB" id="9813694at2"/>
<dbReference type="GO" id="GO:0009117">
    <property type="term" value="P:nucleotide metabolic process"/>
    <property type="evidence" value="ECO:0007669"/>
    <property type="project" value="UniProtKB-KW"/>
</dbReference>
<reference evidence="10 11" key="1">
    <citation type="submission" date="2018-06" db="EMBL/GenBank/DDBJ databases">
        <authorList>
            <consortium name="Pathogen Informatics"/>
            <person name="Doyle S."/>
        </authorList>
    </citation>
    <scope>NUCLEOTIDE SEQUENCE [LARGE SCALE GENOMIC DNA]</scope>
    <source>
        <strain evidence="10 11">NCTC10717</strain>
    </source>
</reference>
<accession>A0A380N2L0</accession>
<evidence type="ECO:0000256" key="9">
    <source>
        <dbReference type="HAMAP-Rule" id="MF_00528"/>
    </source>
</evidence>
<dbReference type="EC" id="3.6.1.-" evidence="9"/>
<comment type="function">
    <text evidence="6 9">Nucleoside triphosphate pyrophosphatase that hydrolyzes 7-methyl-GTP (m(7)GTP). May have a dual role in cell division arrest and in preventing the incorporation of modified nucleotides into cellular nucleic acids.</text>
</comment>
<dbReference type="AlphaFoldDB" id="A0A380N2L0"/>
<evidence type="ECO:0000313" key="10">
    <source>
        <dbReference type="EMBL" id="SUO98526.1"/>
    </source>
</evidence>
<dbReference type="Proteomes" id="UP000254575">
    <property type="component" value="Unassembled WGS sequence"/>
</dbReference>
<dbReference type="PANTHER" id="PTHR43213:SF10">
    <property type="entry name" value="7-METHYL-GTP PYROPHOSPHATASE"/>
    <property type="match status" value="1"/>
</dbReference>
<sequence length="196" mass="21694">MEIILASTSPFRKAILENLRLRFSAQSPNIDESPLPHESPQALVERLARSKARAVDASKEAFVIGSDQVATIDGDILGKPHNITNAIAQLSRFSGREVQFFTGLCLRRGDILHSLVEPFSVQFRELSPAEIRIYVERELPLNSAGSFKSEGLGILLFSRLIGRDPNALIGLPLIALQELFAQYRLNLLTDAPYLAQ</sequence>
<evidence type="ECO:0000256" key="5">
    <source>
        <dbReference type="ARBA" id="ARBA00050213"/>
    </source>
</evidence>
<comment type="similarity">
    <text evidence="7 9">Belongs to the Maf family. YceF subfamily.</text>
</comment>
<evidence type="ECO:0000256" key="7">
    <source>
        <dbReference type="ARBA" id="ARBA00060749"/>
    </source>
</evidence>
<comment type="cofactor">
    <cofactor evidence="9">
        <name>a divalent metal cation</name>
        <dbReference type="ChEBI" id="CHEBI:60240"/>
    </cofactor>
</comment>
<feature type="site" description="Important for substrate specificity" evidence="9">
    <location>
        <position position="68"/>
    </location>
</feature>
<evidence type="ECO:0000256" key="3">
    <source>
        <dbReference type="ARBA" id="ARBA00022801"/>
    </source>
</evidence>
<feature type="site" description="Important for substrate specificity" evidence="9">
    <location>
        <position position="150"/>
    </location>
</feature>
<name>A0A380N2L0_9GAMM</name>
<keyword evidence="2 9" id="KW-0963">Cytoplasm</keyword>
<comment type="catalytic activity">
    <reaction evidence="5 9">
        <text>N(7)-methyl-GTP + H2O = N(7)-methyl-GMP + diphosphate + H(+)</text>
        <dbReference type="Rhea" id="RHEA:58744"/>
        <dbReference type="ChEBI" id="CHEBI:15377"/>
        <dbReference type="ChEBI" id="CHEBI:15378"/>
        <dbReference type="ChEBI" id="CHEBI:33019"/>
        <dbReference type="ChEBI" id="CHEBI:58285"/>
        <dbReference type="ChEBI" id="CHEBI:87133"/>
    </reaction>
</comment>
<keyword evidence="4 9" id="KW-0546">Nucleotide metabolism</keyword>
<evidence type="ECO:0000256" key="1">
    <source>
        <dbReference type="ARBA" id="ARBA00004496"/>
    </source>
</evidence>
<gene>
    <name evidence="10" type="primary">maf_2</name>
    <name evidence="10" type="ORF">NCTC10717_02278</name>
</gene>
<dbReference type="Pfam" id="PF02545">
    <property type="entry name" value="Maf"/>
    <property type="match status" value="1"/>
</dbReference>
<dbReference type="CDD" id="cd00555">
    <property type="entry name" value="Maf"/>
    <property type="match status" value="1"/>
</dbReference>
<keyword evidence="11" id="KW-1185">Reference proteome</keyword>
<evidence type="ECO:0000256" key="4">
    <source>
        <dbReference type="ARBA" id="ARBA00023080"/>
    </source>
</evidence>
<dbReference type="InterPro" id="IPR003697">
    <property type="entry name" value="Maf-like"/>
</dbReference>
<feature type="active site" description="Proton acceptor" evidence="9">
    <location>
        <position position="67"/>
    </location>
</feature>
<dbReference type="FunFam" id="3.90.950.10:FF:000005">
    <property type="entry name" value="7-methyl-GTP pyrophosphatase"/>
    <property type="match status" value="1"/>
</dbReference>
<organism evidence="10 11">
    <name type="scientific">Suttonella indologenes</name>
    <dbReference type="NCBI Taxonomy" id="13276"/>
    <lineage>
        <taxon>Bacteria</taxon>
        <taxon>Pseudomonadati</taxon>
        <taxon>Pseudomonadota</taxon>
        <taxon>Gammaproteobacteria</taxon>
        <taxon>Cardiobacteriales</taxon>
        <taxon>Cardiobacteriaceae</taxon>
        <taxon>Suttonella</taxon>
    </lineage>
</organism>